<feature type="compositionally biased region" description="Basic and acidic residues" evidence="1">
    <location>
        <begin position="18"/>
        <end position="31"/>
    </location>
</feature>
<proteinExistence type="predicted"/>
<sequence length="38" mass="4194">MDANSFDLQSCRPHSAHTRNEGQLHGADHCVTDQNGDE</sequence>
<evidence type="ECO:0000313" key="3">
    <source>
        <dbReference type="Proteomes" id="UP000502345"/>
    </source>
</evidence>
<protein>
    <submittedName>
        <fullName evidence="2">Uncharacterized protein</fullName>
    </submittedName>
</protein>
<dbReference type="Proteomes" id="UP000502345">
    <property type="component" value="Chromosome"/>
</dbReference>
<name>A0A6G9CQ94_RHOER</name>
<organism evidence="2 3">
    <name type="scientific">Rhodococcus erythropolis</name>
    <name type="common">Arthrobacter picolinophilus</name>
    <dbReference type="NCBI Taxonomy" id="1833"/>
    <lineage>
        <taxon>Bacteria</taxon>
        <taxon>Bacillati</taxon>
        <taxon>Actinomycetota</taxon>
        <taxon>Actinomycetes</taxon>
        <taxon>Mycobacteriales</taxon>
        <taxon>Nocardiaceae</taxon>
        <taxon>Rhodococcus</taxon>
        <taxon>Rhodococcus erythropolis group</taxon>
    </lineage>
</organism>
<evidence type="ECO:0000313" key="2">
    <source>
        <dbReference type="EMBL" id="QIP38811.1"/>
    </source>
</evidence>
<gene>
    <name evidence="2" type="ORF">G9444_1567</name>
</gene>
<evidence type="ECO:0000256" key="1">
    <source>
        <dbReference type="SAM" id="MobiDB-lite"/>
    </source>
</evidence>
<dbReference type="AlphaFoldDB" id="A0A6G9CQ94"/>
<dbReference type="EMBL" id="CP050124">
    <property type="protein sequence ID" value="QIP38811.1"/>
    <property type="molecule type" value="Genomic_DNA"/>
</dbReference>
<reference evidence="2 3" key="1">
    <citation type="submission" date="2020-03" db="EMBL/GenBank/DDBJ databases">
        <title>Screen low temperature-resistant strains for efficient degradation of petroleum hydrocarbons under the low temperature.</title>
        <authorList>
            <person name="Wang Y."/>
            <person name="Chen J."/>
        </authorList>
    </citation>
    <scope>NUCLEOTIDE SEQUENCE [LARGE SCALE GENOMIC DNA]</scope>
    <source>
        <strain evidence="2 3">KB1</strain>
    </source>
</reference>
<feature type="region of interest" description="Disordered" evidence="1">
    <location>
        <begin position="1"/>
        <end position="38"/>
    </location>
</feature>
<accession>A0A6G9CQ94</accession>